<dbReference type="SUPFAM" id="SSF103473">
    <property type="entry name" value="MFS general substrate transporter"/>
    <property type="match status" value="1"/>
</dbReference>
<feature type="transmembrane region" description="Helical" evidence="1">
    <location>
        <begin position="50"/>
        <end position="68"/>
    </location>
</feature>
<evidence type="ECO:0000313" key="2">
    <source>
        <dbReference type="EMBL" id="SHG70072.1"/>
    </source>
</evidence>
<dbReference type="STRING" id="658167.SAMN04488135_10180"/>
<dbReference type="GO" id="GO:0005886">
    <property type="term" value="C:plasma membrane"/>
    <property type="evidence" value="ECO:0007669"/>
    <property type="project" value="TreeGrafter"/>
</dbReference>
<name>A0A1M5LYA0_9BURK</name>
<gene>
    <name evidence="2" type="ORF">SAMN04488135_10180</name>
</gene>
<protein>
    <submittedName>
        <fullName evidence="2">Uncharacterized MFS-type transporter YbfB</fullName>
    </submittedName>
</protein>
<dbReference type="AlphaFoldDB" id="A0A1M5LYA0"/>
<keyword evidence="3" id="KW-1185">Reference proteome</keyword>
<feature type="transmembrane region" description="Helical" evidence="1">
    <location>
        <begin position="275"/>
        <end position="293"/>
    </location>
</feature>
<keyword evidence="1" id="KW-0472">Membrane</keyword>
<dbReference type="Gene3D" id="1.20.1250.20">
    <property type="entry name" value="MFS general substrate transporter like domains"/>
    <property type="match status" value="2"/>
</dbReference>
<feature type="transmembrane region" description="Helical" evidence="1">
    <location>
        <begin position="210"/>
        <end position="231"/>
    </location>
</feature>
<evidence type="ECO:0000313" key="3">
    <source>
        <dbReference type="Proteomes" id="UP000184226"/>
    </source>
</evidence>
<feature type="transmembrane region" description="Helical" evidence="1">
    <location>
        <begin position="167"/>
        <end position="189"/>
    </location>
</feature>
<proteinExistence type="predicted"/>
<feature type="transmembrane region" description="Helical" evidence="1">
    <location>
        <begin position="330"/>
        <end position="355"/>
    </location>
</feature>
<reference evidence="2 3" key="1">
    <citation type="submission" date="2016-11" db="EMBL/GenBank/DDBJ databases">
        <authorList>
            <person name="Jaros S."/>
            <person name="Januszkiewicz K."/>
            <person name="Wedrychowicz H."/>
        </authorList>
    </citation>
    <scope>NUCLEOTIDE SEQUENCE [LARGE SCALE GENOMIC DNA]</scope>
    <source>
        <strain evidence="2 3">CGMCC 1.10190</strain>
    </source>
</reference>
<keyword evidence="1" id="KW-0812">Transmembrane</keyword>
<feature type="transmembrane region" description="Helical" evidence="1">
    <location>
        <begin position="299"/>
        <end position="318"/>
    </location>
</feature>
<organism evidence="2 3">
    <name type="scientific">Pollutimonas bauzanensis</name>
    <dbReference type="NCBI Taxonomy" id="658167"/>
    <lineage>
        <taxon>Bacteria</taxon>
        <taxon>Pseudomonadati</taxon>
        <taxon>Pseudomonadota</taxon>
        <taxon>Betaproteobacteria</taxon>
        <taxon>Burkholderiales</taxon>
        <taxon>Alcaligenaceae</taxon>
        <taxon>Pollutimonas</taxon>
    </lineage>
</organism>
<dbReference type="Pfam" id="PF06779">
    <property type="entry name" value="MFS_4"/>
    <property type="match status" value="1"/>
</dbReference>
<feature type="transmembrane region" description="Helical" evidence="1">
    <location>
        <begin position="106"/>
        <end position="127"/>
    </location>
</feature>
<dbReference type="PANTHER" id="PTHR23537:SF1">
    <property type="entry name" value="SUGAR TRANSPORTER"/>
    <property type="match status" value="1"/>
</dbReference>
<dbReference type="RefSeq" id="WP_073100919.1">
    <property type="nucleotide sequence ID" value="NZ_FQXE01000001.1"/>
</dbReference>
<dbReference type="InterPro" id="IPR036259">
    <property type="entry name" value="MFS_trans_sf"/>
</dbReference>
<feature type="transmembrane region" description="Helical" evidence="1">
    <location>
        <begin position="139"/>
        <end position="161"/>
    </location>
</feature>
<dbReference type="InterPro" id="IPR010645">
    <property type="entry name" value="MFS_4"/>
</dbReference>
<dbReference type="EMBL" id="FQXE01000001">
    <property type="protein sequence ID" value="SHG70072.1"/>
    <property type="molecule type" value="Genomic_DNA"/>
</dbReference>
<accession>A0A1M5LYA0</accession>
<sequence>MATIKHSPSLLFVSLAGVLSLAAAMGIGRFAFTPMLPLMVQEGHLDAAQASWLAAANYVGYFVGAVTASRLRVSAALLALASLIMIALSTAAMSLPGNMLWMGLRFVSGVCSAWVFVATSVWCLGALARLRRQDLGARVYSGVGAGIAAVGVYCLAVTVIGMRSQLIWLHLGLWTIVAAAPLAWVVGSLENEPLTKPFVAHPSQPLPGGTVGIVASYGIMGFGYILPATFLPELARSVVADPAVFGLAWPVFGATAAVSTLMAGPWMRRASRLRVWAVCQALMGAGALLPSLWLHPVSIVISAVLVGGTFMVITLAGVQEIRARINLNPGPWVGYLTAAFALGQIAGPVVSALLFSQPAIAGHALDLGLQASALCLFVSAFWLWRQSAG</sequence>
<dbReference type="OrthoDB" id="9797953at2"/>
<dbReference type="Proteomes" id="UP000184226">
    <property type="component" value="Unassembled WGS sequence"/>
</dbReference>
<feature type="transmembrane region" description="Helical" evidence="1">
    <location>
        <begin position="367"/>
        <end position="384"/>
    </location>
</feature>
<feature type="transmembrane region" description="Helical" evidence="1">
    <location>
        <begin position="243"/>
        <end position="263"/>
    </location>
</feature>
<keyword evidence="1" id="KW-1133">Transmembrane helix</keyword>
<evidence type="ECO:0000256" key="1">
    <source>
        <dbReference type="SAM" id="Phobius"/>
    </source>
</evidence>
<feature type="transmembrane region" description="Helical" evidence="1">
    <location>
        <begin position="75"/>
        <end position="94"/>
    </location>
</feature>
<dbReference type="PANTHER" id="PTHR23537">
    <property type="match status" value="1"/>
</dbReference>